<evidence type="ECO:0000313" key="2">
    <source>
        <dbReference type="Proteomes" id="UP001168883"/>
    </source>
</evidence>
<dbReference type="RefSeq" id="WP_302878957.1">
    <property type="nucleotide sequence ID" value="NZ_JAUMKJ010000018.1"/>
</dbReference>
<gene>
    <name evidence="1" type="ORF">Q3C12_16250</name>
</gene>
<evidence type="ECO:0000313" key="1">
    <source>
        <dbReference type="EMBL" id="MDO3678566.1"/>
    </source>
</evidence>
<sequence>MDKGILMNQLQRVPKHKKDILKNQFINKFIITDNEYYQNYVNVGDGYFLWCCFKHQEHFSTFFTNEFGSVFDSIDTKNVLLFWDYYISQDNMDLGRNELIHCSKQFLVNNLSAFPQDFYVFDETLKWVVIITHEQQNKHGDTGFVIKLE</sequence>
<accession>A0ABT8VC44</accession>
<dbReference type="Proteomes" id="UP001168883">
    <property type="component" value="Unassembled WGS sequence"/>
</dbReference>
<organism evidence="1 2">
    <name type="scientific">Paenibacillus ehimensis</name>
    <dbReference type="NCBI Taxonomy" id="79264"/>
    <lineage>
        <taxon>Bacteria</taxon>
        <taxon>Bacillati</taxon>
        <taxon>Bacillota</taxon>
        <taxon>Bacilli</taxon>
        <taxon>Bacillales</taxon>
        <taxon>Paenibacillaceae</taxon>
        <taxon>Paenibacillus</taxon>
    </lineage>
</organism>
<dbReference type="EMBL" id="JAUMKJ010000018">
    <property type="protein sequence ID" value="MDO3678566.1"/>
    <property type="molecule type" value="Genomic_DNA"/>
</dbReference>
<name>A0ABT8VC44_9BACL</name>
<keyword evidence="2" id="KW-1185">Reference proteome</keyword>
<proteinExistence type="predicted"/>
<comment type="caution">
    <text evidence="1">The sequence shown here is derived from an EMBL/GenBank/DDBJ whole genome shotgun (WGS) entry which is preliminary data.</text>
</comment>
<reference evidence="1" key="1">
    <citation type="submission" date="2023-07" db="EMBL/GenBank/DDBJ databases">
        <authorList>
            <person name="Aktuganov G."/>
            <person name="Boyko T."/>
            <person name="Delegan Y."/>
            <person name="Galimzianova N."/>
            <person name="Gilvanova E."/>
            <person name="Korobov V."/>
            <person name="Kuzmina L."/>
            <person name="Melentiev A."/>
            <person name="Milman P."/>
            <person name="Ryabova A."/>
            <person name="Stupak E."/>
            <person name="Yasakov T."/>
            <person name="Zharikova N."/>
            <person name="Zhurenko E."/>
        </authorList>
    </citation>
    <scope>NUCLEOTIDE SEQUENCE</scope>
    <source>
        <strain evidence="1">IB-739</strain>
    </source>
</reference>
<protein>
    <submittedName>
        <fullName evidence="1">Uncharacterized protein</fullName>
    </submittedName>
</protein>